<evidence type="ECO:0000259" key="3">
    <source>
        <dbReference type="PROSITE" id="PS51740"/>
    </source>
</evidence>
<evidence type="ECO:0000256" key="2">
    <source>
        <dbReference type="SAM" id="MobiDB-lite"/>
    </source>
</evidence>
<protein>
    <submittedName>
        <fullName evidence="4">AbrB/MazE/SpoVT family DNA-binding domain-containing protein</fullName>
    </submittedName>
</protein>
<evidence type="ECO:0000256" key="1">
    <source>
        <dbReference type="PROSITE-ProRule" id="PRU01076"/>
    </source>
</evidence>
<sequence length="132" mass="15064">MPSMARLGRRNRSAPESRRYRSCTFAANDQEQERAMKLYEVPMQENGRVVLPSDLRKTLGLSKGDKVLIEAEGDEIKLTTARLRRKRAQAIAKRYARPGVSVVDEFLAEKRAEAEREIAKIEPDADEMDDRS</sequence>
<dbReference type="InterPro" id="IPR007159">
    <property type="entry name" value="SpoVT-AbrB_dom"/>
</dbReference>
<accession>A0A371WXR0</accession>
<dbReference type="EMBL" id="QURL01000017">
    <property type="protein sequence ID" value="RFC61772.1"/>
    <property type="molecule type" value="Genomic_DNA"/>
</dbReference>
<comment type="caution">
    <text evidence="4">The sequence shown here is derived from an EMBL/GenBank/DDBJ whole genome shotgun (WGS) entry which is preliminary data.</text>
</comment>
<dbReference type="AlphaFoldDB" id="A0A371WXR0"/>
<dbReference type="Proteomes" id="UP000264310">
    <property type="component" value="Unassembled WGS sequence"/>
</dbReference>
<dbReference type="Gene3D" id="2.10.260.10">
    <property type="match status" value="1"/>
</dbReference>
<dbReference type="Pfam" id="PF04014">
    <property type="entry name" value="MazE_antitoxin"/>
    <property type="match status" value="1"/>
</dbReference>
<dbReference type="PROSITE" id="PS51740">
    <property type="entry name" value="SPOVT_ABRB"/>
    <property type="match status" value="1"/>
</dbReference>
<evidence type="ECO:0000313" key="4">
    <source>
        <dbReference type="EMBL" id="RFC61772.1"/>
    </source>
</evidence>
<reference evidence="4 5" key="1">
    <citation type="submission" date="2018-08" db="EMBL/GenBank/DDBJ databases">
        <title>Fulvimarina sp. 85, whole genome shotgun sequence.</title>
        <authorList>
            <person name="Tuo L."/>
        </authorList>
    </citation>
    <scope>NUCLEOTIDE SEQUENCE [LARGE SCALE GENOMIC DNA]</scope>
    <source>
        <strain evidence="4 5">85</strain>
    </source>
</reference>
<dbReference type="SUPFAM" id="SSF89447">
    <property type="entry name" value="AbrB/MazE/MraZ-like"/>
    <property type="match status" value="1"/>
</dbReference>
<gene>
    <name evidence="4" type="ORF">DYI37_19530</name>
</gene>
<evidence type="ECO:0000313" key="5">
    <source>
        <dbReference type="Proteomes" id="UP000264310"/>
    </source>
</evidence>
<dbReference type="InterPro" id="IPR037914">
    <property type="entry name" value="SpoVT-AbrB_sf"/>
</dbReference>
<name>A0A371WXR0_9HYPH</name>
<keyword evidence="1 4" id="KW-0238">DNA-binding</keyword>
<proteinExistence type="predicted"/>
<dbReference type="GO" id="GO:0003677">
    <property type="term" value="F:DNA binding"/>
    <property type="evidence" value="ECO:0007669"/>
    <property type="project" value="UniProtKB-UniRule"/>
</dbReference>
<feature type="region of interest" description="Disordered" evidence="2">
    <location>
        <begin position="1"/>
        <end position="20"/>
    </location>
</feature>
<dbReference type="SMART" id="SM00966">
    <property type="entry name" value="SpoVT_AbrB"/>
    <property type="match status" value="1"/>
</dbReference>
<keyword evidence="5" id="KW-1185">Reference proteome</keyword>
<feature type="domain" description="SpoVT-AbrB" evidence="3">
    <location>
        <begin position="38"/>
        <end position="83"/>
    </location>
</feature>
<organism evidence="4 5">
    <name type="scientific">Fulvimarina endophytica</name>
    <dbReference type="NCBI Taxonomy" id="2293836"/>
    <lineage>
        <taxon>Bacteria</taxon>
        <taxon>Pseudomonadati</taxon>
        <taxon>Pseudomonadota</taxon>
        <taxon>Alphaproteobacteria</taxon>
        <taxon>Hyphomicrobiales</taxon>
        <taxon>Aurantimonadaceae</taxon>
        <taxon>Fulvimarina</taxon>
    </lineage>
</organism>
<dbReference type="NCBIfam" id="TIGR01439">
    <property type="entry name" value="lp_hng_hel_AbrB"/>
    <property type="match status" value="1"/>
</dbReference>